<organism evidence="3 4">
    <name type="scientific">Mytilus coruscus</name>
    <name type="common">Sea mussel</name>
    <dbReference type="NCBI Taxonomy" id="42192"/>
    <lineage>
        <taxon>Eukaryota</taxon>
        <taxon>Metazoa</taxon>
        <taxon>Spiralia</taxon>
        <taxon>Lophotrochozoa</taxon>
        <taxon>Mollusca</taxon>
        <taxon>Bivalvia</taxon>
        <taxon>Autobranchia</taxon>
        <taxon>Pteriomorphia</taxon>
        <taxon>Mytilida</taxon>
        <taxon>Mytiloidea</taxon>
        <taxon>Mytilidae</taxon>
        <taxon>Mytilinae</taxon>
        <taxon>Mytilus</taxon>
    </lineage>
</organism>
<sequence length="381" mass="42415">MGNLVINVKLVCMVHGALSLVSVMTVRESTVLVKDTPTVTEYNVIGPTTLLSPTIKLFTFKGKDPNVTISAKRITSTTKKSKALDIGLQNREIIVYSICASAFLFVILLCTACQRRYKLIYDSFRRYQAENRRSRNIPEVPFPDIPLVDIEGIYEVIDESNMINNIEYVRDSISSVTDTNEGYCQSDTNDYLTPCHPVVEGSNICNSSDDTSEYSATLNVYLATKSDCQSTSSSSYGQERESSYLNPYPSIVDHADIDTQGYVFTHNTNDTGSSWLEAQLRDSTYLNPYQTMVSDRDLHEYKSVLGCSDESDSLLSDTCSTEIGVKIPHPNQDLRSDIDINEHKSANGKSCDTVSTKLDMMGGDPLEKINIQNEEPLANME</sequence>
<dbReference type="EMBL" id="CACVKT020006282">
    <property type="protein sequence ID" value="CAC5400652.1"/>
    <property type="molecule type" value="Genomic_DNA"/>
</dbReference>
<gene>
    <name evidence="3" type="ORF">MCOR_34816</name>
</gene>
<evidence type="ECO:0000313" key="4">
    <source>
        <dbReference type="Proteomes" id="UP000507470"/>
    </source>
</evidence>
<evidence type="ECO:0000313" key="3">
    <source>
        <dbReference type="EMBL" id="CAC5400652.1"/>
    </source>
</evidence>
<name>A0A6J8D082_MYTCO</name>
<keyword evidence="4" id="KW-1185">Reference proteome</keyword>
<keyword evidence="1" id="KW-1133">Transmembrane helix</keyword>
<protein>
    <submittedName>
        <fullName evidence="3">Uncharacterized protein</fullName>
    </submittedName>
</protein>
<feature type="signal peptide" evidence="2">
    <location>
        <begin position="1"/>
        <end position="19"/>
    </location>
</feature>
<keyword evidence="2" id="KW-0732">Signal</keyword>
<keyword evidence="1" id="KW-0472">Membrane</keyword>
<keyword evidence="1" id="KW-0812">Transmembrane</keyword>
<evidence type="ECO:0000256" key="2">
    <source>
        <dbReference type="SAM" id="SignalP"/>
    </source>
</evidence>
<feature type="transmembrane region" description="Helical" evidence="1">
    <location>
        <begin position="93"/>
        <end position="113"/>
    </location>
</feature>
<dbReference type="Proteomes" id="UP000507470">
    <property type="component" value="Unassembled WGS sequence"/>
</dbReference>
<dbReference type="AlphaFoldDB" id="A0A6J8D082"/>
<feature type="chain" id="PRO_5026846309" evidence="2">
    <location>
        <begin position="20"/>
        <end position="381"/>
    </location>
</feature>
<dbReference type="OrthoDB" id="6198262at2759"/>
<accession>A0A6J8D082</accession>
<reference evidence="3 4" key="1">
    <citation type="submission" date="2020-06" db="EMBL/GenBank/DDBJ databases">
        <authorList>
            <person name="Li R."/>
            <person name="Bekaert M."/>
        </authorList>
    </citation>
    <scope>NUCLEOTIDE SEQUENCE [LARGE SCALE GENOMIC DNA]</scope>
    <source>
        <strain evidence="4">wild</strain>
    </source>
</reference>
<evidence type="ECO:0000256" key="1">
    <source>
        <dbReference type="SAM" id="Phobius"/>
    </source>
</evidence>
<proteinExistence type="predicted"/>